<dbReference type="PANTHER" id="PTHR30294">
    <property type="entry name" value="MEMBRANE COMPONENT OF ABC TRANSPORTER YHHJ-RELATED"/>
    <property type="match status" value="1"/>
</dbReference>
<feature type="transmembrane region" description="Helical" evidence="8">
    <location>
        <begin position="20"/>
        <end position="40"/>
    </location>
</feature>
<comment type="caution">
    <text evidence="10">The sequence shown here is derived from an EMBL/GenBank/DDBJ whole genome shotgun (WGS) entry which is preliminary data.</text>
</comment>
<evidence type="ECO:0000256" key="5">
    <source>
        <dbReference type="ARBA" id="ARBA00022692"/>
    </source>
</evidence>
<dbReference type="PROSITE" id="PS51012">
    <property type="entry name" value="ABC_TM2"/>
    <property type="match status" value="1"/>
</dbReference>
<feature type="transmembrane region" description="Helical" evidence="8">
    <location>
        <begin position="349"/>
        <end position="367"/>
    </location>
</feature>
<keyword evidence="6 8" id="KW-1133">Transmembrane helix</keyword>
<dbReference type="InterPro" id="IPR000412">
    <property type="entry name" value="ABC_2_transport"/>
</dbReference>
<evidence type="ECO:0000256" key="8">
    <source>
        <dbReference type="RuleBase" id="RU361157"/>
    </source>
</evidence>
<keyword evidence="4 8" id="KW-1003">Cell membrane</keyword>
<reference evidence="10 11" key="1">
    <citation type="submission" date="2017-09" db="EMBL/GenBank/DDBJ databases">
        <title>Genomics of the genus Arcobacter.</title>
        <authorList>
            <person name="Perez-Cataluna A."/>
            <person name="Figueras M.J."/>
            <person name="Salas-Masso N."/>
        </authorList>
    </citation>
    <scope>NUCLEOTIDE SEQUENCE [LARGE SCALE GENOMIC DNA]</scope>
    <source>
        <strain evidence="10 11">F156-34</strain>
    </source>
</reference>
<feature type="domain" description="ABC transmembrane type-2" evidence="9">
    <location>
        <begin position="134"/>
        <end position="370"/>
    </location>
</feature>
<evidence type="ECO:0000256" key="2">
    <source>
        <dbReference type="ARBA" id="ARBA00007783"/>
    </source>
</evidence>
<dbReference type="GO" id="GO:0140359">
    <property type="term" value="F:ABC-type transporter activity"/>
    <property type="evidence" value="ECO:0007669"/>
    <property type="project" value="InterPro"/>
</dbReference>
<dbReference type="InterPro" id="IPR013525">
    <property type="entry name" value="ABC2_TM"/>
</dbReference>
<keyword evidence="3 8" id="KW-0813">Transport</keyword>
<dbReference type="OrthoDB" id="9808686at2"/>
<dbReference type="InterPro" id="IPR051449">
    <property type="entry name" value="ABC-2_transporter_component"/>
</dbReference>
<dbReference type="EMBL" id="NXIE01000003">
    <property type="protein sequence ID" value="RXK12613.1"/>
    <property type="molecule type" value="Genomic_DNA"/>
</dbReference>
<name>A0A4Q1ASF6_9BACT</name>
<feature type="transmembrane region" description="Helical" evidence="8">
    <location>
        <begin position="183"/>
        <end position="200"/>
    </location>
</feature>
<evidence type="ECO:0000259" key="9">
    <source>
        <dbReference type="PROSITE" id="PS51012"/>
    </source>
</evidence>
<proteinExistence type="inferred from homology"/>
<keyword evidence="7 8" id="KW-0472">Membrane</keyword>
<feature type="transmembrane region" description="Helical" evidence="8">
    <location>
        <begin position="221"/>
        <end position="245"/>
    </location>
</feature>
<evidence type="ECO:0000256" key="4">
    <source>
        <dbReference type="ARBA" id="ARBA00022475"/>
    </source>
</evidence>
<dbReference type="GO" id="GO:0043190">
    <property type="term" value="C:ATP-binding cassette (ABC) transporter complex"/>
    <property type="evidence" value="ECO:0007669"/>
    <property type="project" value="InterPro"/>
</dbReference>
<evidence type="ECO:0000256" key="7">
    <source>
        <dbReference type="ARBA" id="ARBA00023136"/>
    </source>
</evidence>
<evidence type="ECO:0000256" key="3">
    <source>
        <dbReference type="ARBA" id="ARBA00022448"/>
    </source>
</evidence>
<evidence type="ECO:0000256" key="6">
    <source>
        <dbReference type="ARBA" id="ARBA00022989"/>
    </source>
</evidence>
<keyword evidence="11" id="KW-1185">Reference proteome</keyword>
<accession>A0A4Q1ASF6</accession>
<dbReference type="PRINTS" id="PR00164">
    <property type="entry name" value="ABC2TRNSPORT"/>
</dbReference>
<feature type="transmembrane region" description="Helical" evidence="8">
    <location>
        <begin position="290"/>
        <end position="309"/>
    </location>
</feature>
<dbReference type="InterPro" id="IPR047817">
    <property type="entry name" value="ABC2_TM_bact-type"/>
</dbReference>
<protein>
    <recommendedName>
        <fullName evidence="8">Transport permease protein</fullName>
    </recommendedName>
</protein>
<dbReference type="RefSeq" id="WP_129061671.1">
    <property type="nucleotide sequence ID" value="NZ_NXIE01000003.1"/>
</dbReference>
<comment type="similarity">
    <text evidence="2 8">Belongs to the ABC-2 integral membrane protein family.</text>
</comment>
<dbReference type="Gene3D" id="3.40.1710.10">
    <property type="entry name" value="abc type-2 transporter like domain"/>
    <property type="match status" value="1"/>
</dbReference>
<feature type="transmembrane region" description="Helical" evidence="8">
    <location>
        <begin position="257"/>
        <end position="278"/>
    </location>
</feature>
<dbReference type="PANTHER" id="PTHR30294:SF47">
    <property type="entry name" value="INNER MEMBRANE TRANSPORT PERMEASE YHHJ"/>
    <property type="match status" value="1"/>
</dbReference>
<organism evidence="10 11">
    <name type="scientific">Halarcobacter mediterraneus</name>
    <dbReference type="NCBI Taxonomy" id="2023153"/>
    <lineage>
        <taxon>Bacteria</taxon>
        <taxon>Pseudomonadati</taxon>
        <taxon>Campylobacterota</taxon>
        <taxon>Epsilonproteobacteria</taxon>
        <taxon>Campylobacterales</taxon>
        <taxon>Arcobacteraceae</taxon>
        <taxon>Halarcobacter</taxon>
    </lineage>
</organism>
<evidence type="ECO:0000256" key="1">
    <source>
        <dbReference type="ARBA" id="ARBA00004651"/>
    </source>
</evidence>
<evidence type="ECO:0000313" key="11">
    <source>
        <dbReference type="Proteomes" id="UP000289718"/>
    </source>
</evidence>
<evidence type="ECO:0000313" key="10">
    <source>
        <dbReference type="EMBL" id="RXK12613.1"/>
    </source>
</evidence>
<gene>
    <name evidence="10" type="ORF">CP965_08525</name>
</gene>
<comment type="subcellular location">
    <subcellularLocation>
        <location evidence="1 8">Cell membrane</location>
        <topology evidence="1 8">Multi-pass membrane protein</topology>
    </subcellularLocation>
</comment>
<dbReference type="Proteomes" id="UP000289718">
    <property type="component" value="Unassembled WGS sequence"/>
</dbReference>
<dbReference type="AlphaFoldDB" id="A0A4Q1ASF6"/>
<keyword evidence="5 8" id="KW-0812">Transmembrane</keyword>
<dbReference type="Pfam" id="PF12698">
    <property type="entry name" value="ABC2_membrane_3"/>
    <property type="match status" value="1"/>
</dbReference>
<sequence length="375" mass="41901">MKRSLRNIYALMIKELRTLFHDKIMLFLIIYSFSFAIYIGGTATSTEIRNASIAFVNEDNSILSNRIISSFYKPRFNTPGVINNNEIDSYMNSGYYTFVVVIPSEFEKNVISGNTPNIQVNIDATRMSQAGIGAGYIQAIINQEISSFLNASGTDSLELVEVINRYKYNSSLESSWFGSINEIISNIVMISILLSAASLIREREHGTIEHLLVMPLNPIEIMLAKVCTASIVVLICVSFSLSLVVEYILNVPLSGSIILFLFCTFLVLFATTSIGIFIGTISKNMPQMGMIFILTILPLMMLSGTVTPYESMPESIQFLMHLLPISHFVDISQAVLFKGAGITIIYKSMLSMFLIGVVFFIFTFILFKRSLDTQK</sequence>